<keyword evidence="2" id="KW-1185">Reference proteome</keyword>
<organism evidence="1 2">
    <name type="scientific">Sphingomonas spermidinifaciens</name>
    <dbReference type="NCBI Taxonomy" id="1141889"/>
    <lineage>
        <taxon>Bacteria</taxon>
        <taxon>Pseudomonadati</taxon>
        <taxon>Pseudomonadota</taxon>
        <taxon>Alphaproteobacteria</taxon>
        <taxon>Sphingomonadales</taxon>
        <taxon>Sphingomonadaceae</taxon>
        <taxon>Sphingomonas</taxon>
    </lineage>
</organism>
<dbReference type="RefSeq" id="WP_096341705.1">
    <property type="nucleotide sequence ID" value="NZ_NWMW01000001.1"/>
</dbReference>
<dbReference type="OrthoDB" id="7652114at2"/>
<dbReference type="AlphaFoldDB" id="A0A2A4B6N8"/>
<sequence length="82" mass="8967">MIDRLFLRHPTSVGESYFEHLGVAFRFGGRLLVAGGAAIVHGLVPALCERTASRAVKTLHAELAARQPAPARETAWLPEYEI</sequence>
<gene>
    <name evidence="1" type="ORF">COC42_02575</name>
</gene>
<evidence type="ECO:0008006" key="3">
    <source>
        <dbReference type="Google" id="ProtNLM"/>
    </source>
</evidence>
<evidence type="ECO:0000313" key="2">
    <source>
        <dbReference type="Proteomes" id="UP000218366"/>
    </source>
</evidence>
<dbReference type="Pfam" id="PF19883">
    <property type="entry name" value="DUF6356"/>
    <property type="match status" value="1"/>
</dbReference>
<comment type="caution">
    <text evidence="1">The sequence shown here is derived from an EMBL/GenBank/DDBJ whole genome shotgun (WGS) entry which is preliminary data.</text>
</comment>
<dbReference type="InterPro" id="IPR045936">
    <property type="entry name" value="DUF6356"/>
</dbReference>
<reference evidence="1 2" key="1">
    <citation type="submission" date="2017-09" db="EMBL/GenBank/DDBJ databases">
        <title>Sphingomonas spermidinifaciens 9NM-10, whole genome shotgun sequence.</title>
        <authorList>
            <person name="Feng G."/>
            <person name="Zhu H."/>
        </authorList>
    </citation>
    <scope>NUCLEOTIDE SEQUENCE [LARGE SCALE GENOMIC DNA]</scope>
    <source>
        <strain evidence="1 2">9NM-10</strain>
    </source>
</reference>
<protein>
    <recommendedName>
        <fullName evidence="3">Capsule biosynthesis protein</fullName>
    </recommendedName>
</protein>
<name>A0A2A4B6N8_9SPHN</name>
<evidence type="ECO:0000313" key="1">
    <source>
        <dbReference type="EMBL" id="PCD03306.1"/>
    </source>
</evidence>
<dbReference type="Proteomes" id="UP000218366">
    <property type="component" value="Unassembled WGS sequence"/>
</dbReference>
<dbReference type="EMBL" id="NWMW01000001">
    <property type="protein sequence ID" value="PCD03306.1"/>
    <property type="molecule type" value="Genomic_DNA"/>
</dbReference>
<proteinExistence type="predicted"/>
<accession>A0A2A4B6N8</accession>